<keyword evidence="2" id="KW-1185">Reference proteome</keyword>
<dbReference type="Gramene" id="C.cajan_12714.t">
    <property type="protein sequence ID" value="C.cajan_12714.t.cds1"/>
    <property type="gene ID" value="C.cajan_12714"/>
</dbReference>
<evidence type="ECO:0000313" key="1">
    <source>
        <dbReference type="EMBL" id="KYP66795.1"/>
    </source>
</evidence>
<organism evidence="1 2">
    <name type="scientific">Cajanus cajan</name>
    <name type="common">Pigeon pea</name>
    <name type="synonym">Cajanus indicus</name>
    <dbReference type="NCBI Taxonomy" id="3821"/>
    <lineage>
        <taxon>Eukaryota</taxon>
        <taxon>Viridiplantae</taxon>
        <taxon>Streptophyta</taxon>
        <taxon>Embryophyta</taxon>
        <taxon>Tracheophyta</taxon>
        <taxon>Spermatophyta</taxon>
        <taxon>Magnoliopsida</taxon>
        <taxon>eudicotyledons</taxon>
        <taxon>Gunneridae</taxon>
        <taxon>Pentapetalae</taxon>
        <taxon>rosids</taxon>
        <taxon>fabids</taxon>
        <taxon>Fabales</taxon>
        <taxon>Fabaceae</taxon>
        <taxon>Papilionoideae</taxon>
        <taxon>50 kb inversion clade</taxon>
        <taxon>NPAAA clade</taxon>
        <taxon>indigoferoid/millettioid clade</taxon>
        <taxon>Phaseoleae</taxon>
        <taxon>Cajanus</taxon>
    </lineage>
</organism>
<dbReference type="EMBL" id="CM003608">
    <property type="protein sequence ID" value="KYP66795.1"/>
    <property type="molecule type" value="Genomic_DNA"/>
</dbReference>
<name>A0A151TIA7_CAJCA</name>
<reference evidence="1 2" key="1">
    <citation type="journal article" date="2012" name="Nat. Biotechnol.">
        <title>Draft genome sequence of pigeonpea (Cajanus cajan), an orphan legume crop of resource-poor farmers.</title>
        <authorList>
            <person name="Varshney R.K."/>
            <person name="Chen W."/>
            <person name="Li Y."/>
            <person name="Bharti A.K."/>
            <person name="Saxena R.K."/>
            <person name="Schlueter J.A."/>
            <person name="Donoghue M.T."/>
            <person name="Azam S."/>
            <person name="Fan G."/>
            <person name="Whaley A.M."/>
            <person name="Farmer A.D."/>
            <person name="Sheridan J."/>
            <person name="Iwata A."/>
            <person name="Tuteja R."/>
            <person name="Penmetsa R.V."/>
            <person name="Wu W."/>
            <person name="Upadhyaya H.D."/>
            <person name="Yang S.P."/>
            <person name="Shah T."/>
            <person name="Saxena K.B."/>
            <person name="Michael T."/>
            <person name="McCombie W.R."/>
            <person name="Yang B."/>
            <person name="Zhang G."/>
            <person name="Yang H."/>
            <person name="Wang J."/>
            <person name="Spillane C."/>
            <person name="Cook D.R."/>
            <person name="May G.D."/>
            <person name="Xu X."/>
            <person name="Jackson S.A."/>
        </authorList>
    </citation>
    <scope>NUCLEOTIDE SEQUENCE [LARGE SCALE GENOMIC DNA]</scope>
    <source>
        <strain evidence="2">cv. Asha</strain>
    </source>
</reference>
<sequence>MFTIFKSTPPFLFKTQVELVLVCAALHNFLRKECRSDEFSIEAVDEPSFQRYQLMKIITLNLLFKPRNKSEKTLVLGGLV</sequence>
<dbReference type="AlphaFoldDB" id="A0A151TIA7"/>
<dbReference type="Proteomes" id="UP000075243">
    <property type="component" value="Chromosome 6"/>
</dbReference>
<proteinExistence type="predicted"/>
<evidence type="ECO:0008006" key="3">
    <source>
        <dbReference type="Google" id="ProtNLM"/>
    </source>
</evidence>
<gene>
    <name evidence="1" type="ORF">KK1_013106</name>
</gene>
<protein>
    <recommendedName>
        <fullName evidence="3">DDE Tnp4 domain-containing protein</fullName>
    </recommendedName>
</protein>
<evidence type="ECO:0000313" key="2">
    <source>
        <dbReference type="Proteomes" id="UP000075243"/>
    </source>
</evidence>
<accession>A0A151TIA7</accession>